<dbReference type="Pfam" id="PF01584">
    <property type="entry name" value="CheW"/>
    <property type="match status" value="1"/>
</dbReference>
<name>A0ABV9QRW5_9GAMM</name>
<organism evidence="2 3">
    <name type="scientific">Dokdonella ginsengisoli</name>
    <dbReference type="NCBI Taxonomy" id="363846"/>
    <lineage>
        <taxon>Bacteria</taxon>
        <taxon>Pseudomonadati</taxon>
        <taxon>Pseudomonadota</taxon>
        <taxon>Gammaproteobacteria</taxon>
        <taxon>Lysobacterales</taxon>
        <taxon>Rhodanobacteraceae</taxon>
        <taxon>Dokdonella</taxon>
    </lineage>
</organism>
<dbReference type="SMART" id="SM00260">
    <property type="entry name" value="CheW"/>
    <property type="match status" value="1"/>
</dbReference>
<protein>
    <submittedName>
        <fullName evidence="2">Chemotaxis protein CheW</fullName>
    </submittedName>
</protein>
<dbReference type="RefSeq" id="WP_380019261.1">
    <property type="nucleotide sequence ID" value="NZ_JBHSHD010000003.1"/>
</dbReference>
<proteinExistence type="predicted"/>
<dbReference type="InterPro" id="IPR036061">
    <property type="entry name" value="CheW-like_dom_sf"/>
</dbReference>
<dbReference type="PROSITE" id="PS50851">
    <property type="entry name" value="CHEW"/>
    <property type="match status" value="1"/>
</dbReference>
<feature type="domain" description="CheW-like" evidence="1">
    <location>
        <begin position="7"/>
        <end position="150"/>
    </location>
</feature>
<evidence type="ECO:0000259" key="1">
    <source>
        <dbReference type="PROSITE" id="PS50851"/>
    </source>
</evidence>
<evidence type="ECO:0000313" key="2">
    <source>
        <dbReference type="EMBL" id="MFC4819493.1"/>
    </source>
</evidence>
<reference evidence="3" key="1">
    <citation type="journal article" date="2019" name="Int. J. Syst. Evol. Microbiol.">
        <title>The Global Catalogue of Microorganisms (GCM) 10K type strain sequencing project: providing services to taxonomists for standard genome sequencing and annotation.</title>
        <authorList>
            <consortium name="The Broad Institute Genomics Platform"/>
            <consortium name="The Broad Institute Genome Sequencing Center for Infectious Disease"/>
            <person name="Wu L."/>
            <person name="Ma J."/>
        </authorList>
    </citation>
    <scope>NUCLEOTIDE SEQUENCE [LARGE SCALE GENOMIC DNA]</scope>
    <source>
        <strain evidence="3">CCUG 30340</strain>
    </source>
</reference>
<accession>A0ABV9QRW5</accession>
<keyword evidence="3" id="KW-1185">Reference proteome</keyword>
<dbReference type="InterPro" id="IPR002545">
    <property type="entry name" value="CheW-lke_dom"/>
</dbReference>
<gene>
    <name evidence="2" type="ORF">ACFO6Q_04115</name>
</gene>
<sequence>MADLPREIRGVMVPVTGGRVLLPNATVAEVISYTPPERVANAPVWLLGRLAWRGWRLPLFSFPMLTGALAEESRANARVAVLKAIGGNAGMPFIALLAQGFPRLTTITSELLLPTADETPHAVGVHSEVLVRDDRAVIPDLDAIEGLIAQALAA</sequence>
<dbReference type="Proteomes" id="UP001595886">
    <property type="component" value="Unassembled WGS sequence"/>
</dbReference>
<dbReference type="Gene3D" id="2.40.50.180">
    <property type="entry name" value="CheA-289, Domain 4"/>
    <property type="match status" value="1"/>
</dbReference>
<evidence type="ECO:0000313" key="3">
    <source>
        <dbReference type="Proteomes" id="UP001595886"/>
    </source>
</evidence>
<dbReference type="EMBL" id="JBHSHD010000003">
    <property type="protein sequence ID" value="MFC4819493.1"/>
    <property type="molecule type" value="Genomic_DNA"/>
</dbReference>
<comment type="caution">
    <text evidence="2">The sequence shown here is derived from an EMBL/GenBank/DDBJ whole genome shotgun (WGS) entry which is preliminary data.</text>
</comment>
<dbReference type="Gene3D" id="2.30.30.40">
    <property type="entry name" value="SH3 Domains"/>
    <property type="match status" value="1"/>
</dbReference>
<dbReference type="SUPFAM" id="SSF50341">
    <property type="entry name" value="CheW-like"/>
    <property type="match status" value="1"/>
</dbReference>